<sequence>MSLAQTEYCTLTLPSSLSRNAIRQLLVEEAEKNHWTLDRVQVLPSGKRIIRLRRKIMRVSRTQVKQVG</sequence>
<dbReference type="EMBL" id="MLJW01000891">
    <property type="protein sequence ID" value="OIQ81704.1"/>
    <property type="molecule type" value="Genomic_DNA"/>
</dbReference>
<accession>A0A1J5QE17</accession>
<comment type="caution">
    <text evidence="1">The sequence shown here is derived from an EMBL/GenBank/DDBJ whole genome shotgun (WGS) entry which is preliminary data.</text>
</comment>
<name>A0A1J5QE17_9ZZZZ</name>
<dbReference type="InterPro" id="IPR043758">
    <property type="entry name" value="DUF5703"/>
</dbReference>
<evidence type="ECO:0000313" key="1">
    <source>
        <dbReference type="EMBL" id="OIQ81704.1"/>
    </source>
</evidence>
<reference evidence="1" key="1">
    <citation type="submission" date="2016-10" db="EMBL/GenBank/DDBJ databases">
        <title>Sequence of Gallionella enrichment culture.</title>
        <authorList>
            <person name="Poehlein A."/>
            <person name="Muehling M."/>
            <person name="Daniel R."/>
        </authorList>
    </citation>
    <scope>NUCLEOTIDE SEQUENCE</scope>
</reference>
<gene>
    <name evidence="1" type="ORF">GALL_365160</name>
</gene>
<dbReference type="AlphaFoldDB" id="A0A1J5QE17"/>
<proteinExistence type="predicted"/>
<protein>
    <submittedName>
        <fullName evidence="1">Uncharacterized protein</fullName>
    </submittedName>
</protein>
<organism evidence="1">
    <name type="scientific">mine drainage metagenome</name>
    <dbReference type="NCBI Taxonomy" id="410659"/>
    <lineage>
        <taxon>unclassified sequences</taxon>
        <taxon>metagenomes</taxon>
        <taxon>ecological metagenomes</taxon>
    </lineage>
</organism>
<dbReference type="Pfam" id="PF18963">
    <property type="entry name" value="DUF5703"/>
    <property type="match status" value="1"/>
</dbReference>